<feature type="domain" description="Rhodopsin" evidence="7">
    <location>
        <begin position="49"/>
        <end position="264"/>
    </location>
</feature>
<reference evidence="8" key="1">
    <citation type="journal article" date="2020" name="Stud. Mycol.">
        <title>101 Dothideomycetes genomes: a test case for predicting lifestyles and emergence of pathogens.</title>
        <authorList>
            <person name="Haridas S."/>
            <person name="Albert R."/>
            <person name="Binder M."/>
            <person name="Bloem J."/>
            <person name="Labutti K."/>
            <person name="Salamov A."/>
            <person name="Andreopoulos B."/>
            <person name="Baker S."/>
            <person name="Barry K."/>
            <person name="Bills G."/>
            <person name="Bluhm B."/>
            <person name="Cannon C."/>
            <person name="Castanera R."/>
            <person name="Culley D."/>
            <person name="Daum C."/>
            <person name="Ezra D."/>
            <person name="Gonzalez J."/>
            <person name="Henrissat B."/>
            <person name="Kuo A."/>
            <person name="Liang C."/>
            <person name="Lipzen A."/>
            <person name="Lutzoni F."/>
            <person name="Magnuson J."/>
            <person name="Mondo S."/>
            <person name="Nolan M."/>
            <person name="Ohm R."/>
            <person name="Pangilinan J."/>
            <person name="Park H.-J."/>
            <person name="Ramirez L."/>
            <person name="Alfaro M."/>
            <person name="Sun H."/>
            <person name="Tritt A."/>
            <person name="Yoshinaga Y."/>
            <person name="Zwiers L.-H."/>
            <person name="Turgeon B."/>
            <person name="Goodwin S."/>
            <person name="Spatafora J."/>
            <person name="Crous P."/>
            <person name="Grigoriev I."/>
        </authorList>
    </citation>
    <scope>NUCLEOTIDE SEQUENCE</scope>
    <source>
        <strain evidence="8">CBS 125425</strain>
    </source>
</reference>
<keyword evidence="9" id="KW-1185">Reference proteome</keyword>
<comment type="similarity">
    <text evidence="5">Belongs to the SAT4 family.</text>
</comment>
<feature type="non-terminal residue" evidence="8">
    <location>
        <position position="268"/>
    </location>
</feature>
<evidence type="ECO:0000256" key="3">
    <source>
        <dbReference type="ARBA" id="ARBA00022989"/>
    </source>
</evidence>
<keyword evidence="3 6" id="KW-1133">Transmembrane helix</keyword>
<feature type="transmembrane region" description="Helical" evidence="6">
    <location>
        <begin position="118"/>
        <end position="138"/>
    </location>
</feature>
<keyword evidence="2 6" id="KW-0812">Transmembrane</keyword>
<evidence type="ECO:0000256" key="4">
    <source>
        <dbReference type="ARBA" id="ARBA00023136"/>
    </source>
</evidence>
<gene>
    <name evidence="8" type="ORF">EJ04DRAFT_398336</name>
</gene>
<keyword evidence="4 6" id="KW-0472">Membrane</keyword>
<organism evidence="8 9">
    <name type="scientific">Polyplosphaeria fusca</name>
    <dbReference type="NCBI Taxonomy" id="682080"/>
    <lineage>
        <taxon>Eukaryota</taxon>
        <taxon>Fungi</taxon>
        <taxon>Dikarya</taxon>
        <taxon>Ascomycota</taxon>
        <taxon>Pezizomycotina</taxon>
        <taxon>Dothideomycetes</taxon>
        <taxon>Pleosporomycetidae</taxon>
        <taxon>Pleosporales</taxon>
        <taxon>Tetraplosphaeriaceae</taxon>
        <taxon>Polyplosphaeria</taxon>
    </lineage>
</organism>
<dbReference type="AlphaFoldDB" id="A0A9P4QHS1"/>
<feature type="transmembrane region" description="Helical" evidence="6">
    <location>
        <begin position="201"/>
        <end position="220"/>
    </location>
</feature>
<dbReference type="Proteomes" id="UP000799444">
    <property type="component" value="Unassembled WGS sequence"/>
</dbReference>
<sequence>RGKSLNVWMIVFTTITTISLVGRFSAYHMQKRKLLSGISTVKLNLEKASLIAMEITAWITLPVNLGAHVLELSPEQASFQHRIQYSSGVTWTVATVACKMAVLWMYTHIFPPSPVRLASWITMGCSLSYAIAFIPVFMTACNPPSAAWALDPMIAMAKCHPIQQQEFASVSVNMALDLAVVVIPMPAVWKLQLPMRKKITVTCLFSLGLAVVAVSAWRIVTTVESMKTLDWSYVLATVALQSHLELWLGILAANLPMMSPIFKKAFAP</sequence>
<evidence type="ECO:0000313" key="8">
    <source>
        <dbReference type="EMBL" id="KAF2726515.1"/>
    </source>
</evidence>
<dbReference type="InterPro" id="IPR052337">
    <property type="entry name" value="SAT4-like"/>
</dbReference>
<evidence type="ECO:0000313" key="9">
    <source>
        <dbReference type="Proteomes" id="UP000799444"/>
    </source>
</evidence>
<evidence type="ECO:0000256" key="2">
    <source>
        <dbReference type="ARBA" id="ARBA00022692"/>
    </source>
</evidence>
<dbReference type="PANTHER" id="PTHR33048:SF160">
    <property type="entry name" value="SAT4 FAMILY MEMBRANE PROTEIN"/>
    <property type="match status" value="1"/>
</dbReference>
<evidence type="ECO:0000256" key="6">
    <source>
        <dbReference type="SAM" id="Phobius"/>
    </source>
</evidence>
<evidence type="ECO:0000256" key="1">
    <source>
        <dbReference type="ARBA" id="ARBA00004141"/>
    </source>
</evidence>
<accession>A0A9P4QHS1</accession>
<feature type="non-terminal residue" evidence="8">
    <location>
        <position position="1"/>
    </location>
</feature>
<feature type="transmembrane region" description="Helical" evidence="6">
    <location>
        <begin position="89"/>
        <end position="106"/>
    </location>
</feature>
<name>A0A9P4QHS1_9PLEO</name>
<dbReference type="Pfam" id="PF20684">
    <property type="entry name" value="Fung_rhodopsin"/>
    <property type="match status" value="1"/>
</dbReference>
<feature type="transmembrane region" description="Helical" evidence="6">
    <location>
        <begin position="232"/>
        <end position="255"/>
    </location>
</feature>
<feature type="transmembrane region" description="Helical" evidence="6">
    <location>
        <begin position="48"/>
        <end position="69"/>
    </location>
</feature>
<feature type="transmembrane region" description="Helical" evidence="6">
    <location>
        <begin position="170"/>
        <end position="189"/>
    </location>
</feature>
<dbReference type="GO" id="GO:0016020">
    <property type="term" value="C:membrane"/>
    <property type="evidence" value="ECO:0007669"/>
    <property type="project" value="UniProtKB-SubCell"/>
</dbReference>
<dbReference type="EMBL" id="ML996452">
    <property type="protein sequence ID" value="KAF2726515.1"/>
    <property type="molecule type" value="Genomic_DNA"/>
</dbReference>
<feature type="transmembrane region" description="Helical" evidence="6">
    <location>
        <begin position="6"/>
        <end position="27"/>
    </location>
</feature>
<dbReference type="InterPro" id="IPR049326">
    <property type="entry name" value="Rhodopsin_dom_fungi"/>
</dbReference>
<dbReference type="OrthoDB" id="10017208at2759"/>
<comment type="caution">
    <text evidence="8">The sequence shown here is derived from an EMBL/GenBank/DDBJ whole genome shotgun (WGS) entry which is preliminary data.</text>
</comment>
<comment type="subcellular location">
    <subcellularLocation>
        <location evidence="1">Membrane</location>
        <topology evidence="1">Multi-pass membrane protein</topology>
    </subcellularLocation>
</comment>
<proteinExistence type="inferred from homology"/>
<evidence type="ECO:0000256" key="5">
    <source>
        <dbReference type="ARBA" id="ARBA00038359"/>
    </source>
</evidence>
<protein>
    <recommendedName>
        <fullName evidence="7">Rhodopsin domain-containing protein</fullName>
    </recommendedName>
</protein>
<dbReference type="PANTHER" id="PTHR33048">
    <property type="entry name" value="PTH11-LIKE INTEGRAL MEMBRANE PROTEIN (AFU_ORTHOLOGUE AFUA_5G11245)"/>
    <property type="match status" value="1"/>
</dbReference>
<evidence type="ECO:0000259" key="7">
    <source>
        <dbReference type="Pfam" id="PF20684"/>
    </source>
</evidence>